<gene>
    <name evidence="2" type="ORF">CRHIZ90672A_00004263</name>
</gene>
<feature type="region of interest" description="Disordered" evidence="1">
    <location>
        <begin position="92"/>
        <end position="116"/>
    </location>
</feature>
<dbReference type="AlphaFoldDB" id="A0A9N9VIM1"/>
<organism evidence="2 3">
    <name type="scientific">Clonostachys rhizophaga</name>
    <dbReference type="NCBI Taxonomy" id="160324"/>
    <lineage>
        <taxon>Eukaryota</taxon>
        <taxon>Fungi</taxon>
        <taxon>Dikarya</taxon>
        <taxon>Ascomycota</taxon>
        <taxon>Pezizomycotina</taxon>
        <taxon>Sordariomycetes</taxon>
        <taxon>Hypocreomycetidae</taxon>
        <taxon>Hypocreales</taxon>
        <taxon>Bionectriaceae</taxon>
        <taxon>Clonostachys</taxon>
    </lineage>
</organism>
<evidence type="ECO:0000256" key="1">
    <source>
        <dbReference type="SAM" id="MobiDB-lite"/>
    </source>
</evidence>
<proteinExistence type="predicted"/>
<dbReference type="EMBL" id="CABFNQ020000676">
    <property type="protein sequence ID" value="CAH0022452.1"/>
    <property type="molecule type" value="Genomic_DNA"/>
</dbReference>
<accession>A0A9N9VIM1</accession>
<evidence type="ECO:0000313" key="3">
    <source>
        <dbReference type="Proteomes" id="UP000696573"/>
    </source>
</evidence>
<protein>
    <submittedName>
        <fullName evidence="2">Uncharacterized protein</fullName>
    </submittedName>
</protein>
<keyword evidence="3" id="KW-1185">Reference proteome</keyword>
<reference evidence="2" key="1">
    <citation type="submission" date="2021-10" db="EMBL/GenBank/DDBJ databases">
        <authorList>
            <person name="Piombo E."/>
        </authorList>
    </citation>
    <scope>NUCLEOTIDE SEQUENCE</scope>
</reference>
<sequence length="281" mass="31362">MPCTSSIEAQAQDITPKKGVTSLTHIPDPAHLAGLLYAGQSHIHARAHAHDDHEHIIINPIGDHGVDHSFPSTGIHTPLTEHDDEEAVLSDIASEDESDLEIPPTTPISERRHRNATSVSSDDFEFPIFLGRQDEEAVLSDMPSKRESMFEIPPSSPIRERRHRNATSVSSDDFEFPTFLGRQDETKVPRYAVHTIDAPVNKAVETKKSVDNSCPILAPKCHPVSLSGPMMSWWPSPVEAMDCGWIDERQQAACMEASLMQAWLRTPKDILDNEWSESFYE</sequence>
<name>A0A9N9VIM1_9HYPO</name>
<dbReference type="OrthoDB" id="4734761at2759"/>
<feature type="region of interest" description="Disordered" evidence="1">
    <location>
        <begin position="141"/>
        <end position="166"/>
    </location>
</feature>
<evidence type="ECO:0000313" key="2">
    <source>
        <dbReference type="EMBL" id="CAH0022452.1"/>
    </source>
</evidence>
<dbReference type="Proteomes" id="UP000696573">
    <property type="component" value="Unassembled WGS sequence"/>
</dbReference>
<comment type="caution">
    <text evidence="2">The sequence shown here is derived from an EMBL/GenBank/DDBJ whole genome shotgun (WGS) entry which is preliminary data.</text>
</comment>